<evidence type="ECO:0000259" key="2">
    <source>
        <dbReference type="Pfam" id="PF03364"/>
    </source>
</evidence>
<gene>
    <name evidence="3" type="ORF">EKD02_02415</name>
</gene>
<dbReference type="EMBL" id="RXYK01000002">
    <property type="protein sequence ID" value="RTY39546.1"/>
    <property type="molecule type" value="Genomic_DNA"/>
</dbReference>
<comment type="caution">
    <text evidence="3">The sequence shown here is derived from an EMBL/GenBank/DDBJ whole genome shotgun (WGS) entry which is preliminary data.</text>
</comment>
<evidence type="ECO:0000313" key="4">
    <source>
        <dbReference type="Proteomes" id="UP000279908"/>
    </source>
</evidence>
<comment type="similarity">
    <text evidence="1">Belongs to the ribosome association toxin RatA family.</text>
</comment>
<reference evidence="3 4" key="1">
    <citation type="submission" date="2018-12" db="EMBL/GenBank/DDBJ databases">
        <authorList>
            <person name="Lunina O.N."/>
            <person name="Grouzdev D.S."/>
            <person name="Gorlenko V.M."/>
            <person name="Savvichev A.S."/>
        </authorList>
    </citation>
    <scope>NUCLEOTIDE SEQUENCE [LARGE SCALE GENOMIC DNA]</scope>
    <source>
        <strain evidence="3 4">BrKhr-17</strain>
    </source>
</reference>
<accession>A0A3S0NK47</accession>
<feature type="domain" description="Coenzyme Q-binding protein COQ10 START" evidence="2">
    <location>
        <begin position="73"/>
        <end position="202"/>
    </location>
</feature>
<protein>
    <submittedName>
        <fullName evidence="3">Cyclase</fullName>
    </submittedName>
</protein>
<dbReference type="Proteomes" id="UP000279908">
    <property type="component" value="Unassembled WGS sequence"/>
</dbReference>
<dbReference type="PANTHER" id="PTHR34060">
    <property type="entry name" value="POLYKETIDE CYCLASE / DEHYDRASE AND LIPID TRANSPORT PROTEIN"/>
    <property type="match status" value="1"/>
</dbReference>
<dbReference type="CDD" id="cd08866">
    <property type="entry name" value="SRPBCC_11"/>
    <property type="match status" value="1"/>
</dbReference>
<proteinExistence type="inferred from homology"/>
<dbReference type="SUPFAM" id="SSF55961">
    <property type="entry name" value="Bet v1-like"/>
    <property type="match status" value="1"/>
</dbReference>
<sequence length="221" mass="24288">MKTDGLMGMVRMTLLIAACPLFLHVPLLALPVFPESAPATTSAERSSLADGETVVSTSDLDDGVTSVRGMIRVDAPAASIWRALTDYDNQKNFVPKVRESGLISDNGTEQEMFSVGRTGVLFFKKTVTIQLLLKGDYPKRLSFRQTKGDFKLYRGEWTITRLEGVPGRVLTFRAHLKPDFFAPDFFVRAVQKKDLPGILLAMKERAEGMAGEIHGAAGKLP</sequence>
<organism evidence="3 4">
    <name type="scientific">Chlorobium phaeovibrioides</name>
    <dbReference type="NCBI Taxonomy" id="1094"/>
    <lineage>
        <taxon>Bacteria</taxon>
        <taxon>Pseudomonadati</taxon>
        <taxon>Chlorobiota</taxon>
        <taxon>Chlorobiia</taxon>
        <taxon>Chlorobiales</taxon>
        <taxon>Chlorobiaceae</taxon>
        <taxon>Chlorobium/Pelodictyon group</taxon>
        <taxon>Chlorobium</taxon>
    </lineage>
</organism>
<dbReference type="RefSeq" id="WP_126383627.1">
    <property type="nucleotide sequence ID" value="NZ_RXYK01000002.1"/>
</dbReference>
<dbReference type="Gene3D" id="3.30.530.20">
    <property type="match status" value="1"/>
</dbReference>
<dbReference type="AlphaFoldDB" id="A0A3S0NK47"/>
<dbReference type="InterPro" id="IPR023393">
    <property type="entry name" value="START-like_dom_sf"/>
</dbReference>
<dbReference type="InterPro" id="IPR005031">
    <property type="entry name" value="COQ10_START"/>
</dbReference>
<evidence type="ECO:0000256" key="1">
    <source>
        <dbReference type="ARBA" id="ARBA00008918"/>
    </source>
</evidence>
<name>A0A3S0NK47_CHLPH</name>
<dbReference type="Pfam" id="PF03364">
    <property type="entry name" value="Polyketide_cyc"/>
    <property type="match status" value="1"/>
</dbReference>
<dbReference type="PANTHER" id="PTHR34060:SF1">
    <property type="entry name" value="POLYKETIDE CYCLASE _ DEHYDRASE AND LIPID TRANSPORT PROTEIN"/>
    <property type="match status" value="1"/>
</dbReference>
<evidence type="ECO:0000313" key="3">
    <source>
        <dbReference type="EMBL" id="RTY39546.1"/>
    </source>
</evidence>